<dbReference type="GO" id="GO:0004792">
    <property type="term" value="F:thiosulfate-cyanide sulfurtransferase activity"/>
    <property type="evidence" value="ECO:0007669"/>
    <property type="project" value="InterPro"/>
</dbReference>
<dbReference type="InterPro" id="IPR001763">
    <property type="entry name" value="Rhodanese-like_dom"/>
</dbReference>
<proteinExistence type="predicted"/>
<evidence type="ECO:0000256" key="1">
    <source>
        <dbReference type="ARBA" id="ARBA00022679"/>
    </source>
</evidence>
<dbReference type="RefSeq" id="WP_188838330.1">
    <property type="nucleotide sequence ID" value="NZ_BMHI01000005.1"/>
</dbReference>
<evidence type="ECO:0000313" key="5">
    <source>
        <dbReference type="Proteomes" id="UP000636793"/>
    </source>
</evidence>
<keyword evidence="5" id="KW-1185">Reference proteome</keyword>
<feature type="domain" description="Rhodanese" evidence="3">
    <location>
        <begin position="162"/>
        <end position="275"/>
    </location>
</feature>
<dbReference type="InterPro" id="IPR001307">
    <property type="entry name" value="Thiosulphate_STrfase_CS"/>
</dbReference>
<feature type="domain" description="Rhodanese" evidence="3">
    <location>
        <begin position="17"/>
        <end position="134"/>
    </location>
</feature>
<dbReference type="SMART" id="SM00450">
    <property type="entry name" value="RHOD"/>
    <property type="match status" value="2"/>
</dbReference>
<reference evidence="4" key="1">
    <citation type="journal article" date="2014" name="Int. J. Syst. Evol. Microbiol.">
        <title>Complete genome sequence of Corynebacterium casei LMG S-19264T (=DSM 44701T), isolated from a smear-ripened cheese.</title>
        <authorList>
            <consortium name="US DOE Joint Genome Institute (JGI-PGF)"/>
            <person name="Walter F."/>
            <person name="Albersmeier A."/>
            <person name="Kalinowski J."/>
            <person name="Ruckert C."/>
        </authorList>
    </citation>
    <scope>NUCLEOTIDE SEQUENCE</scope>
    <source>
        <strain evidence="4">CGMCC 1.15085</strain>
    </source>
</reference>
<dbReference type="PANTHER" id="PTHR11364">
    <property type="entry name" value="THIOSULFATE SULFERTANSFERASE"/>
    <property type="match status" value="1"/>
</dbReference>
<dbReference type="PROSITE" id="PS50206">
    <property type="entry name" value="RHODANESE_3"/>
    <property type="match status" value="2"/>
</dbReference>
<dbReference type="Pfam" id="PF00581">
    <property type="entry name" value="Rhodanese"/>
    <property type="match status" value="2"/>
</dbReference>
<protein>
    <submittedName>
        <fullName evidence="4">Sulfurtransferase</fullName>
    </submittedName>
</protein>
<dbReference type="Gene3D" id="3.40.250.10">
    <property type="entry name" value="Rhodanese-like domain"/>
    <property type="match status" value="2"/>
</dbReference>
<organism evidence="4 5">
    <name type="scientific">Flexivirga endophytica</name>
    <dbReference type="NCBI Taxonomy" id="1849103"/>
    <lineage>
        <taxon>Bacteria</taxon>
        <taxon>Bacillati</taxon>
        <taxon>Actinomycetota</taxon>
        <taxon>Actinomycetes</taxon>
        <taxon>Micrococcales</taxon>
        <taxon>Dermacoccaceae</taxon>
        <taxon>Flexivirga</taxon>
    </lineage>
</organism>
<keyword evidence="2" id="KW-0677">Repeat</keyword>
<dbReference type="PANTHER" id="PTHR11364:SF27">
    <property type="entry name" value="SULFURTRANSFERASE"/>
    <property type="match status" value="1"/>
</dbReference>
<evidence type="ECO:0000259" key="3">
    <source>
        <dbReference type="PROSITE" id="PS50206"/>
    </source>
</evidence>
<evidence type="ECO:0000256" key="2">
    <source>
        <dbReference type="ARBA" id="ARBA00022737"/>
    </source>
</evidence>
<comment type="caution">
    <text evidence="4">The sequence shown here is derived from an EMBL/GenBank/DDBJ whole genome shotgun (WGS) entry which is preliminary data.</text>
</comment>
<dbReference type="AlphaFoldDB" id="A0A916WY17"/>
<dbReference type="CDD" id="cd01448">
    <property type="entry name" value="TST_Repeat_1"/>
    <property type="match status" value="1"/>
</dbReference>
<dbReference type="InterPro" id="IPR036873">
    <property type="entry name" value="Rhodanese-like_dom_sf"/>
</dbReference>
<name>A0A916WY17_9MICO</name>
<dbReference type="EMBL" id="BMHI01000005">
    <property type="protein sequence ID" value="GGB41309.1"/>
    <property type="molecule type" value="Genomic_DNA"/>
</dbReference>
<accession>A0A916WY17</accession>
<dbReference type="Proteomes" id="UP000636793">
    <property type="component" value="Unassembled WGS sequence"/>
</dbReference>
<dbReference type="PROSITE" id="PS00380">
    <property type="entry name" value="RHODANESE_1"/>
    <property type="match status" value="1"/>
</dbReference>
<keyword evidence="1" id="KW-0808">Transferase</keyword>
<evidence type="ECO:0000313" key="4">
    <source>
        <dbReference type="EMBL" id="GGB41309.1"/>
    </source>
</evidence>
<gene>
    <name evidence="4" type="primary">sseA</name>
    <name evidence="4" type="ORF">GCM10011492_35280</name>
</gene>
<reference evidence="4" key="2">
    <citation type="submission" date="2020-09" db="EMBL/GenBank/DDBJ databases">
        <authorList>
            <person name="Sun Q."/>
            <person name="Zhou Y."/>
        </authorList>
    </citation>
    <scope>NUCLEOTIDE SEQUENCE</scope>
    <source>
        <strain evidence="4">CGMCC 1.15085</strain>
    </source>
</reference>
<dbReference type="SUPFAM" id="SSF52821">
    <property type="entry name" value="Rhodanese/Cell cycle control phosphatase"/>
    <property type="match status" value="2"/>
</dbReference>
<sequence length="276" mass="29480">MTRPTHPLIIPTALSTILDSVTVIDTRWKLGEPLRRHAYDEGHLPGAAWVEFEGVMAAEPGTGGRHPMPDRDVFTAAMRAAGVDNDRPVVVYDDDDSLAASRCWWLLKYFGKEDVQVLDGGFAAWQAAGLPVSTDEPAPPEGDFYPTDPGAALLDADGAADFAAGKLLLDARPADRFAGRNETVDPVAGHIPAAVSSPSLANVTEAGPFLPPDDLAMRFTGLGIRTDSEVGIYCGSGVQATHLALALEASGIRPRTSIYIGSWSHWITDPERPVEK</sequence>
<dbReference type="InterPro" id="IPR045078">
    <property type="entry name" value="TST/MPST-like"/>
</dbReference>
<dbReference type="CDD" id="cd01449">
    <property type="entry name" value="TST_Repeat_2"/>
    <property type="match status" value="1"/>
</dbReference>